<dbReference type="OrthoDB" id="3682445at2"/>
<dbReference type="Proteomes" id="UP000256269">
    <property type="component" value="Unassembled WGS sequence"/>
</dbReference>
<comment type="caution">
    <text evidence="1">The sequence shown here is derived from an EMBL/GenBank/DDBJ whole genome shotgun (WGS) entry which is preliminary data.</text>
</comment>
<dbReference type="Gene3D" id="2.160.20.80">
    <property type="entry name" value="E3 ubiquitin-protein ligase SopA"/>
    <property type="match status" value="1"/>
</dbReference>
<sequence length="224" mass="24600">MAKAARHSITAQKIVNRATVFSDFELAGAVFTGCALAQFEDPSYGRIVVRDASLSDIKLTNCSAHGICLERLTVDNLATNRATQLEACVFNRVTLKGRVGPIITTPANPSLSWDAKEAFASGAVAYYEKVDWALDITNAEFSDVDLYMVPGHLIKRDPETQFLLRRASFENTPIDQLDPIVQIFVDRFNATPFDSIVAVAPKRSAQFRNFLAALTDLRDAGLAE</sequence>
<evidence type="ECO:0008006" key="3">
    <source>
        <dbReference type="Google" id="ProtNLM"/>
    </source>
</evidence>
<organism evidence="1 2">
    <name type="scientific">Kutzneria buriramensis</name>
    <dbReference type="NCBI Taxonomy" id="1045776"/>
    <lineage>
        <taxon>Bacteria</taxon>
        <taxon>Bacillati</taxon>
        <taxon>Actinomycetota</taxon>
        <taxon>Actinomycetes</taxon>
        <taxon>Pseudonocardiales</taxon>
        <taxon>Pseudonocardiaceae</taxon>
        <taxon>Kutzneria</taxon>
    </lineage>
</organism>
<keyword evidence="2" id="KW-1185">Reference proteome</keyword>
<reference evidence="1 2" key="1">
    <citation type="submission" date="2018-08" db="EMBL/GenBank/DDBJ databases">
        <title>Genomic Encyclopedia of Archaeal and Bacterial Type Strains, Phase II (KMG-II): from individual species to whole genera.</title>
        <authorList>
            <person name="Goeker M."/>
        </authorList>
    </citation>
    <scope>NUCLEOTIDE SEQUENCE [LARGE SCALE GENOMIC DNA]</scope>
    <source>
        <strain evidence="1 2">DSM 45791</strain>
    </source>
</reference>
<gene>
    <name evidence="1" type="ORF">BCF44_103336</name>
</gene>
<evidence type="ECO:0000313" key="1">
    <source>
        <dbReference type="EMBL" id="REH51887.1"/>
    </source>
</evidence>
<dbReference type="RefSeq" id="WP_116173912.1">
    <property type="nucleotide sequence ID" value="NZ_CP144375.1"/>
</dbReference>
<name>A0A3E0HZI6_9PSEU</name>
<dbReference type="EMBL" id="QUNO01000003">
    <property type="protein sequence ID" value="REH51887.1"/>
    <property type="molecule type" value="Genomic_DNA"/>
</dbReference>
<accession>A0A3E0HZI6</accession>
<evidence type="ECO:0000313" key="2">
    <source>
        <dbReference type="Proteomes" id="UP000256269"/>
    </source>
</evidence>
<protein>
    <recommendedName>
        <fullName evidence="3">Pentapeptide repeat protein</fullName>
    </recommendedName>
</protein>
<dbReference type="AlphaFoldDB" id="A0A3E0HZI6"/>
<proteinExistence type="predicted"/>